<comment type="similarity">
    <text evidence="2">Belongs to the UPF0161 family.</text>
</comment>
<name>A0A2S0KNP4_9FIRM</name>
<evidence type="ECO:0000313" key="4">
    <source>
        <dbReference type="Proteomes" id="UP000237947"/>
    </source>
</evidence>
<dbReference type="AlphaFoldDB" id="A0A2S0KNP4"/>
<evidence type="ECO:0000256" key="2">
    <source>
        <dbReference type="HAMAP-Rule" id="MF_00386"/>
    </source>
</evidence>
<keyword evidence="4" id="KW-1185">Reference proteome</keyword>
<evidence type="ECO:0000256" key="1">
    <source>
        <dbReference type="ARBA" id="ARBA00023136"/>
    </source>
</evidence>
<dbReference type="Pfam" id="PF01809">
    <property type="entry name" value="YidD"/>
    <property type="match status" value="1"/>
</dbReference>
<accession>A0A2S0KNP4</accession>
<dbReference type="EMBL" id="CP027226">
    <property type="protein sequence ID" value="AVM42619.1"/>
    <property type="molecule type" value="Genomic_DNA"/>
</dbReference>
<evidence type="ECO:0000313" key="3">
    <source>
        <dbReference type="EMBL" id="AVM42619.1"/>
    </source>
</evidence>
<proteinExistence type="inferred from homology"/>
<dbReference type="PANTHER" id="PTHR33383:SF1">
    <property type="entry name" value="MEMBRANE PROTEIN INSERTION EFFICIENCY FACTOR-RELATED"/>
    <property type="match status" value="1"/>
</dbReference>
<comment type="subcellular location">
    <subcellularLocation>
        <location evidence="2">Cell membrane</location>
        <topology evidence="2">Peripheral membrane protein</topology>
        <orientation evidence="2">Cytoplasmic side</orientation>
    </subcellularLocation>
</comment>
<dbReference type="HAMAP" id="MF_00386">
    <property type="entry name" value="UPF0161_YidD"/>
    <property type="match status" value="1"/>
</dbReference>
<dbReference type="RefSeq" id="WP_106012573.1">
    <property type="nucleotide sequence ID" value="NZ_CP027226.1"/>
</dbReference>
<keyword evidence="1 2" id="KW-0472">Membrane</keyword>
<dbReference type="KEGG" id="fsa:C5Q98_05060"/>
<organism evidence="3 4">
    <name type="scientific">Fastidiosipila sanguinis</name>
    <dbReference type="NCBI Taxonomy" id="236753"/>
    <lineage>
        <taxon>Bacteria</taxon>
        <taxon>Bacillati</taxon>
        <taxon>Bacillota</taxon>
        <taxon>Clostridia</taxon>
        <taxon>Eubacteriales</taxon>
        <taxon>Oscillospiraceae</taxon>
        <taxon>Fastidiosipila</taxon>
    </lineage>
</organism>
<dbReference type="InterPro" id="IPR002696">
    <property type="entry name" value="Membr_insert_effic_factor_YidD"/>
</dbReference>
<dbReference type="Proteomes" id="UP000237947">
    <property type="component" value="Chromosome"/>
</dbReference>
<dbReference type="GO" id="GO:0005886">
    <property type="term" value="C:plasma membrane"/>
    <property type="evidence" value="ECO:0007669"/>
    <property type="project" value="UniProtKB-SubCell"/>
</dbReference>
<comment type="function">
    <text evidence="2">Could be involved in insertion of integral membrane proteins into the membrane.</text>
</comment>
<sequence length="78" mass="8714">MSKLLIKCIHFYQKSISPSLGANKCGFSPTCSQYAIESLEEHGALKGTMFALWRILRCNPFNKNTGYDPVISGKKKES</sequence>
<gene>
    <name evidence="3" type="ORF">C5Q98_05060</name>
</gene>
<dbReference type="PANTHER" id="PTHR33383">
    <property type="entry name" value="MEMBRANE PROTEIN INSERTION EFFICIENCY FACTOR-RELATED"/>
    <property type="match status" value="1"/>
</dbReference>
<keyword evidence="2" id="KW-1003">Cell membrane</keyword>
<protein>
    <recommendedName>
        <fullName evidence="2">Putative membrane protein insertion efficiency factor</fullName>
    </recommendedName>
</protein>
<dbReference type="NCBIfam" id="TIGR00278">
    <property type="entry name" value="membrane protein insertion efficiency factor YidD"/>
    <property type="match status" value="1"/>
</dbReference>
<dbReference type="OrthoDB" id="9801753at2"/>
<reference evidence="4" key="1">
    <citation type="submission" date="2018-02" db="EMBL/GenBank/DDBJ databases">
        <authorList>
            <person name="Holder M.E."/>
            <person name="Ajami N.J."/>
            <person name="Petrosino J.F."/>
        </authorList>
    </citation>
    <scope>NUCLEOTIDE SEQUENCE [LARGE SCALE GENOMIC DNA]</scope>
    <source>
        <strain evidence="4">CCUG 47711</strain>
    </source>
</reference>
<dbReference type="SMART" id="SM01234">
    <property type="entry name" value="Haemolytic"/>
    <property type="match status" value="1"/>
</dbReference>